<evidence type="ECO:0000256" key="3">
    <source>
        <dbReference type="ARBA" id="ARBA00022516"/>
    </source>
</evidence>
<dbReference type="CDD" id="cd09071">
    <property type="entry name" value="FAR_C"/>
    <property type="match status" value="1"/>
</dbReference>
<dbReference type="GO" id="GO:0016020">
    <property type="term" value="C:membrane"/>
    <property type="evidence" value="ECO:0007669"/>
    <property type="project" value="UniProtKB-SubCell"/>
</dbReference>
<dbReference type="GO" id="GO:0102965">
    <property type="term" value="F:alcohol-forming long-chain fatty acyl-CoA reductase activity"/>
    <property type="evidence" value="ECO:0007669"/>
    <property type="project" value="UniProtKB-EC"/>
</dbReference>
<accession>A0AAD9RQC9</accession>
<dbReference type="InterPro" id="IPR013120">
    <property type="entry name" value="FAR_NAD-bd"/>
</dbReference>
<keyword evidence="6 10" id="KW-1133">Transmembrane helix</keyword>
<dbReference type="GO" id="GO:0035336">
    <property type="term" value="P:long-chain fatty-acyl-CoA metabolic process"/>
    <property type="evidence" value="ECO:0007669"/>
    <property type="project" value="TreeGrafter"/>
</dbReference>
<feature type="domain" description="Fatty acyl-CoA reductase C-terminal" evidence="11">
    <location>
        <begin position="387"/>
        <end position="479"/>
    </location>
</feature>
<feature type="transmembrane region" description="Helical" evidence="10">
    <location>
        <begin position="378"/>
        <end position="399"/>
    </location>
</feature>
<evidence type="ECO:0000256" key="9">
    <source>
        <dbReference type="ARBA" id="ARBA00052530"/>
    </source>
</evidence>
<dbReference type="InterPro" id="IPR036291">
    <property type="entry name" value="NAD(P)-bd_dom_sf"/>
</dbReference>
<reference evidence="13" key="2">
    <citation type="journal article" date="2023" name="Commun. Biol.">
        <title>Intrasexual cuticular hydrocarbon dimorphism in a wasp sheds light on hydrocarbon biosynthesis genes in Hymenoptera.</title>
        <authorList>
            <person name="Moris V.C."/>
            <person name="Podsiadlowski L."/>
            <person name="Martin S."/>
            <person name="Oeyen J.P."/>
            <person name="Donath A."/>
            <person name="Petersen M."/>
            <person name="Wilbrandt J."/>
            <person name="Misof B."/>
            <person name="Liedtke D."/>
            <person name="Thamm M."/>
            <person name="Scheiner R."/>
            <person name="Schmitt T."/>
            <person name="Niehuis O."/>
        </authorList>
    </citation>
    <scope>NUCLEOTIDE SEQUENCE</scope>
    <source>
        <strain evidence="13">GBR_01_08_01A</strain>
    </source>
</reference>
<dbReference type="GO" id="GO:0005777">
    <property type="term" value="C:peroxisome"/>
    <property type="evidence" value="ECO:0007669"/>
    <property type="project" value="TreeGrafter"/>
</dbReference>
<dbReference type="InterPro" id="IPR033640">
    <property type="entry name" value="FAR_C"/>
</dbReference>
<reference evidence="13" key="1">
    <citation type="submission" date="2021-08" db="EMBL/GenBank/DDBJ databases">
        <authorList>
            <person name="Misof B."/>
            <person name="Oliver O."/>
            <person name="Podsiadlowski L."/>
            <person name="Donath A."/>
            <person name="Peters R."/>
            <person name="Mayer C."/>
            <person name="Rust J."/>
            <person name="Gunkel S."/>
            <person name="Lesny P."/>
            <person name="Martin S."/>
            <person name="Oeyen J.P."/>
            <person name="Petersen M."/>
            <person name="Panagiotis P."/>
            <person name="Wilbrandt J."/>
            <person name="Tanja T."/>
        </authorList>
    </citation>
    <scope>NUCLEOTIDE SEQUENCE</scope>
    <source>
        <strain evidence="13">GBR_01_08_01A</strain>
        <tissue evidence="13">Thorax + abdomen</tissue>
    </source>
</reference>
<evidence type="ECO:0000256" key="1">
    <source>
        <dbReference type="ARBA" id="ARBA00004141"/>
    </source>
</evidence>
<dbReference type="PANTHER" id="PTHR11011:SF24">
    <property type="entry name" value="FATTY ACYL-COA REDUCTASE"/>
    <property type="match status" value="1"/>
</dbReference>
<name>A0AAD9RQC9_9HYME</name>
<evidence type="ECO:0000256" key="7">
    <source>
        <dbReference type="ARBA" id="ARBA00023098"/>
    </source>
</evidence>
<evidence type="ECO:0000256" key="8">
    <source>
        <dbReference type="ARBA" id="ARBA00023136"/>
    </source>
</evidence>
<evidence type="ECO:0000256" key="2">
    <source>
        <dbReference type="ARBA" id="ARBA00005928"/>
    </source>
</evidence>
<dbReference type="Proteomes" id="UP001258017">
    <property type="component" value="Unassembled WGS sequence"/>
</dbReference>
<organism evidence="13 14">
    <name type="scientific">Odynerus spinipes</name>
    <dbReference type="NCBI Taxonomy" id="1348599"/>
    <lineage>
        <taxon>Eukaryota</taxon>
        <taxon>Metazoa</taxon>
        <taxon>Ecdysozoa</taxon>
        <taxon>Arthropoda</taxon>
        <taxon>Hexapoda</taxon>
        <taxon>Insecta</taxon>
        <taxon>Pterygota</taxon>
        <taxon>Neoptera</taxon>
        <taxon>Endopterygota</taxon>
        <taxon>Hymenoptera</taxon>
        <taxon>Apocrita</taxon>
        <taxon>Aculeata</taxon>
        <taxon>Vespoidea</taxon>
        <taxon>Vespidae</taxon>
        <taxon>Eumeninae</taxon>
        <taxon>Odynerus</taxon>
    </lineage>
</organism>
<evidence type="ECO:0000256" key="6">
    <source>
        <dbReference type="ARBA" id="ARBA00022989"/>
    </source>
</evidence>
<evidence type="ECO:0000259" key="12">
    <source>
        <dbReference type="Pfam" id="PF07993"/>
    </source>
</evidence>
<dbReference type="FunFam" id="3.40.50.720:FF:000143">
    <property type="entry name" value="Fatty acyl-CoA reductase"/>
    <property type="match status" value="1"/>
</dbReference>
<dbReference type="Gene3D" id="3.40.50.720">
    <property type="entry name" value="NAD(P)-binding Rossmann-like Domain"/>
    <property type="match status" value="1"/>
</dbReference>
<evidence type="ECO:0000313" key="14">
    <source>
        <dbReference type="Proteomes" id="UP001258017"/>
    </source>
</evidence>
<comment type="subcellular location">
    <subcellularLocation>
        <location evidence="1">Membrane</location>
        <topology evidence="1">Multi-pass membrane protein</topology>
    </subcellularLocation>
</comment>
<gene>
    <name evidence="13" type="ORF">KPH14_001175</name>
</gene>
<evidence type="ECO:0000256" key="10">
    <source>
        <dbReference type="RuleBase" id="RU363097"/>
    </source>
</evidence>
<dbReference type="InterPro" id="IPR026055">
    <property type="entry name" value="FAR"/>
</dbReference>
<evidence type="ECO:0000313" key="13">
    <source>
        <dbReference type="EMBL" id="KAK2583904.1"/>
    </source>
</evidence>
<keyword evidence="7 10" id="KW-0443">Lipid metabolism</keyword>
<dbReference type="Pfam" id="PF03015">
    <property type="entry name" value="Sterile"/>
    <property type="match status" value="1"/>
</dbReference>
<dbReference type="Pfam" id="PF07993">
    <property type="entry name" value="NAD_binding_4"/>
    <property type="match status" value="1"/>
</dbReference>
<keyword evidence="8 10" id="KW-0472">Membrane</keyword>
<feature type="transmembrane region" description="Helical" evidence="10">
    <location>
        <begin position="503"/>
        <end position="522"/>
    </location>
</feature>
<dbReference type="AlphaFoldDB" id="A0AAD9RQC9"/>
<keyword evidence="4 10" id="KW-0812">Transmembrane</keyword>
<dbReference type="SUPFAM" id="SSF51735">
    <property type="entry name" value="NAD(P)-binding Rossmann-fold domains"/>
    <property type="match status" value="1"/>
</dbReference>
<dbReference type="PANTHER" id="PTHR11011">
    <property type="entry name" value="MALE STERILITY PROTEIN 2-RELATED"/>
    <property type="match status" value="1"/>
</dbReference>
<dbReference type="EC" id="1.2.1.84" evidence="10"/>
<dbReference type="EMBL" id="JAIFRP010000029">
    <property type="protein sequence ID" value="KAK2583904.1"/>
    <property type="molecule type" value="Genomic_DNA"/>
</dbReference>
<proteinExistence type="inferred from homology"/>
<comment type="similarity">
    <text evidence="2 10">Belongs to the fatty acyl-CoA reductase family.</text>
</comment>
<sequence length="539" mass="61581">MVKRCTVPRSVERRRKRAIKMKNDVDNHILNISDFYAGKSIFITGGTGFLGKALVEKLLRSCPDIKEIFILMRPKKGMNVDDRLKKMLTLPLYDLVRETNPSAFDKIIPVKGDTAAEGLGLDPIERQVLTDRVSVIFHVAASVRFDDNLQYAVFNNTRSTRDICILAGSMKQLTALVHVSSTYAHADKPVVEETLYPAEVDWKRTIKIAENVDNNVLKTLTAKYMGPIPNTYTFTKKLAENVIADYSDRLPCVIVRPSIVISTMEDPIPGWVDNFNGPTGLMIGGGKGLLRISYADPDIISDYIPLDAAIKVIIIVGCKRGRVTVTKDPSTHVYNCASNNLTNISMGQLIALGLHLIQDIPLDNCIWSPNTKITRCPYYFYINVLIFHLLPALIIDQILKFTGHEPMLLKLQRRIYISNVSVSYFLFHQWDFRNNKIISLMAKLSGDDVKKFFFDYKNIHISNFFKDATIGAKKYLLHEDMNQLDKFRKYQNRMWWLDRICKTLWLIFFTWAFFSTGLYTYLCNTLNDLINSIFSDLPI</sequence>
<dbReference type="CDD" id="cd05236">
    <property type="entry name" value="FAR-N_SDR_e"/>
    <property type="match status" value="1"/>
</dbReference>
<keyword evidence="10" id="KW-0560">Oxidoreductase</keyword>
<feature type="domain" description="Thioester reductase (TE)" evidence="12">
    <location>
        <begin position="43"/>
        <end position="313"/>
    </location>
</feature>
<evidence type="ECO:0000259" key="11">
    <source>
        <dbReference type="Pfam" id="PF03015"/>
    </source>
</evidence>
<comment type="catalytic activity">
    <reaction evidence="9 10">
        <text>a long-chain fatty acyl-CoA + 2 NADPH + 2 H(+) = a long-chain primary fatty alcohol + 2 NADP(+) + CoA</text>
        <dbReference type="Rhea" id="RHEA:52716"/>
        <dbReference type="ChEBI" id="CHEBI:15378"/>
        <dbReference type="ChEBI" id="CHEBI:57287"/>
        <dbReference type="ChEBI" id="CHEBI:57783"/>
        <dbReference type="ChEBI" id="CHEBI:58349"/>
        <dbReference type="ChEBI" id="CHEBI:77396"/>
        <dbReference type="ChEBI" id="CHEBI:83139"/>
        <dbReference type="EC" id="1.2.1.84"/>
    </reaction>
</comment>
<protein>
    <recommendedName>
        <fullName evidence="10">Fatty acyl-CoA reductase</fullName>
        <ecNumber evidence="10">1.2.1.84</ecNumber>
    </recommendedName>
</protein>
<keyword evidence="5 10" id="KW-0521">NADP</keyword>
<evidence type="ECO:0000256" key="4">
    <source>
        <dbReference type="ARBA" id="ARBA00022692"/>
    </source>
</evidence>
<keyword evidence="14" id="KW-1185">Reference proteome</keyword>
<comment type="caution">
    <text evidence="13">The sequence shown here is derived from an EMBL/GenBank/DDBJ whole genome shotgun (WGS) entry which is preliminary data.</text>
</comment>
<dbReference type="GO" id="GO:0080019">
    <property type="term" value="F:alcohol-forming very long-chain fatty acyl-CoA reductase activity"/>
    <property type="evidence" value="ECO:0007669"/>
    <property type="project" value="InterPro"/>
</dbReference>
<evidence type="ECO:0000256" key="5">
    <source>
        <dbReference type="ARBA" id="ARBA00022857"/>
    </source>
</evidence>
<keyword evidence="3 10" id="KW-0444">Lipid biosynthesis</keyword>
<comment type="function">
    <text evidence="10">Catalyzes the reduction of fatty acyl-CoA to fatty alcohols.</text>
</comment>